<keyword evidence="1" id="KW-0677">Repeat</keyword>
<protein>
    <submittedName>
        <fullName evidence="5">Uncharacterized protein</fullName>
    </submittedName>
</protein>
<feature type="compositionally biased region" description="Acidic residues" evidence="4">
    <location>
        <begin position="154"/>
        <end position="171"/>
    </location>
</feature>
<evidence type="ECO:0000256" key="3">
    <source>
        <dbReference type="PROSITE-ProRule" id="PRU00023"/>
    </source>
</evidence>
<dbReference type="SUPFAM" id="SSF48403">
    <property type="entry name" value="Ankyrin repeat"/>
    <property type="match status" value="1"/>
</dbReference>
<sequence>MSTAGATPQETLVAACRTDNVDMLEEAVHGQEGHEVEFINQTRDSLGNDCLHVCAKYGSVNCLDWILDISGIELNHHSRMTGDTPLHVSVMYLNKNEETALQMVEMLMEVGADSLATNNDGFRPVDLVPGDYRERFGAALEGPAPTLQYSADAVADDDDEGDEGEGSEGSE</sequence>
<dbReference type="EMBL" id="KE546988">
    <property type="protein sequence ID" value="EPY53451.1"/>
    <property type="molecule type" value="Genomic_DNA"/>
</dbReference>
<dbReference type="PANTHER" id="PTHR24198:SF165">
    <property type="entry name" value="ANKYRIN REPEAT-CONTAINING PROTEIN-RELATED"/>
    <property type="match status" value="1"/>
</dbReference>
<evidence type="ECO:0000256" key="2">
    <source>
        <dbReference type="ARBA" id="ARBA00023043"/>
    </source>
</evidence>
<feature type="region of interest" description="Disordered" evidence="4">
    <location>
        <begin position="147"/>
        <end position="171"/>
    </location>
</feature>
<dbReference type="InterPro" id="IPR036770">
    <property type="entry name" value="Ankyrin_rpt-contain_sf"/>
</dbReference>
<dbReference type="InterPro" id="IPR002110">
    <property type="entry name" value="Ankyrin_rpt"/>
</dbReference>
<evidence type="ECO:0000256" key="1">
    <source>
        <dbReference type="ARBA" id="ARBA00022737"/>
    </source>
</evidence>
<dbReference type="PROSITE" id="PS50088">
    <property type="entry name" value="ANK_REPEAT"/>
    <property type="match status" value="1"/>
</dbReference>
<gene>
    <name evidence="5" type="ORF">SPOG_04547</name>
</gene>
<evidence type="ECO:0000313" key="5">
    <source>
        <dbReference type="EMBL" id="EPY53451.1"/>
    </source>
</evidence>
<organism evidence="5 6">
    <name type="scientific">Schizosaccharomyces cryophilus (strain OY26 / ATCC MYA-4695 / CBS 11777 / NBRC 106824 / NRRL Y48691)</name>
    <name type="common">Fission yeast</name>
    <dbReference type="NCBI Taxonomy" id="653667"/>
    <lineage>
        <taxon>Eukaryota</taxon>
        <taxon>Fungi</taxon>
        <taxon>Dikarya</taxon>
        <taxon>Ascomycota</taxon>
        <taxon>Taphrinomycotina</taxon>
        <taxon>Schizosaccharomycetes</taxon>
        <taxon>Schizosaccharomycetales</taxon>
        <taxon>Schizosaccharomycetaceae</taxon>
        <taxon>Schizosaccharomyces</taxon>
    </lineage>
</organism>
<reference evidence="5 6" key="1">
    <citation type="journal article" date="2011" name="Science">
        <title>Comparative functional genomics of the fission yeasts.</title>
        <authorList>
            <person name="Rhind N."/>
            <person name="Chen Z."/>
            <person name="Yassour M."/>
            <person name="Thompson D.A."/>
            <person name="Haas B.J."/>
            <person name="Habib N."/>
            <person name="Wapinski I."/>
            <person name="Roy S."/>
            <person name="Lin M.F."/>
            <person name="Heiman D.I."/>
            <person name="Young S.K."/>
            <person name="Furuya K."/>
            <person name="Guo Y."/>
            <person name="Pidoux A."/>
            <person name="Chen H.M."/>
            <person name="Robbertse B."/>
            <person name="Goldberg J.M."/>
            <person name="Aoki K."/>
            <person name="Bayne E.H."/>
            <person name="Berlin A.M."/>
            <person name="Desjardins C.A."/>
            <person name="Dobbs E."/>
            <person name="Dukaj L."/>
            <person name="Fan L."/>
            <person name="FitzGerald M.G."/>
            <person name="French C."/>
            <person name="Gujja S."/>
            <person name="Hansen K."/>
            <person name="Keifenheim D."/>
            <person name="Levin J.Z."/>
            <person name="Mosher R.A."/>
            <person name="Mueller C.A."/>
            <person name="Pfiffner J."/>
            <person name="Priest M."/>
            <person name="Russ C."/>
            <person name="Smialowska A."/>
            <person name="Swoboda P."/>
            <person name="Sykes S.M."/>
            <person name="Vaughn M."/>
            <person name="Vengrova S."/>
            <person name="Yoder R."/>
            <person name="Zeng Q."/>
            <person name="Allshire R."/>
            <person name="Baulcombe D."/>
            <person name="Birren B.W."/>
            <person name="Brown W."/>
            <person name="Ekwall K."/>
            <person name="Kellis M."/>
            <person name="Leatherwood J."/>
            <person name="Levin H."/>
            <person name="Margalit H."/>
            <person name="Martienssen R."/>
            <person name="Nieduszynski C.A."/>
            <person name="Spatafora J.W."/>
            <person name="Friedman N."/>
            <person name="Dalgaard J.Z."/>
            <person name="Baumann P."/>
            <person name="Niki H."/>
            <person name="Regev A."/>
            <person name="Nusbaum C."/>
        </authorList>
    </citation>
    <scope>NUCLEOTIDE SEQUENCE [LARGE SCALE GENOMIC DNA]</scope>
    <source>
        <strain evidence="6">OY26 / ATCC MYA-4695 / CBS 11777 / NBRC 106824 / NRRL Y48691</strain>
    </source>
</reference>
<dbReference type="OMA" id="HICAMYG"/>
<dbReference type="PROSITE" id="PS50297">
    <property type="entry name" value="ANK_REP_REGION"/>
    <property type="match status" value="1"/>
</dbReference>
<dbReference type="STRING" id="653667.S9XIG5"/>
<dbReference type="OrthoDB" id="9995210at2759"/>
<keyword evidence="2 3" id="KW-0040">ANK repeat</keyword>
<dbReference type="Pfam" id="PF12796">
    <property type="entry name" value="Ank_2"/>
    <property type="match status" value="1"/>
</dbReference>
<dbReference type="AlphaFoldDB" id="S9XIG5"/>
<dbReference type="PANTHER" id="PTHR24198">
    <property type="entry name" value="ANKYRIN REPEAT AND PROTEIN KINASE DOMAIN-CONTAINING PROTEIN"/>
    <property type="match status" value="1"/>
</dbReference>
<dbReference type="Proteomes" id="UP000015464">
    <property type="component" value="Unassembled WGS sequence"/>
</dbReference>
<accession>S9XIG5</accession>
<name>S9XIG5_SCHCR</name>
<dbReference type="RefSeq" id="XP_013022000.1">
    <property type="nucleotide sequence ID" value="XM_013166546.1"/>
</dbReference>
<evidence type="ECO:0000256" key="4">
    <source>
        <dbReference type="SAM" id="MobiDB-lite"/>
    </source>
</evidence>
<dbReference type="HOGENOM" id="CLU_097653_0_1_1"/>
<keyword evidence="6" id="KW-1185">Reference proteome</keyword>
<dbReference type="GeneID" id="25038860"/>
<evidence type="ECO:0000313" key="6">
    <source>
        <dbReference type="Proteomes" id="UP000015464"/>
    </source>
</evidence>
<proteinExistence type="predicted"/>
<feature type="repeat" description="ANK" evidence="3">
    <location>
        <begin position="81"/>
        <end position="119"/>
    </location>
</feature>
<dbReference type="Gene3D" id="1.25.40.20">
    <property type="entry name" value="Ankyrin repeat-containing domain"/>
    <property type="match status" value="1"/>
</dbReference>
<dbReference type="SMART" id="SM00248">
    <property type="entry name" value="ANK"/>
    <property type="match status" value="2"/>
</dbReference>
<dbReference type="eggNOG" id="ENOG502S4CU">
    <property type="taxonomic scope" value="Eukaryota"/>
</dbReference>
<dbReference type="GO" id="GO:0005737">
    <property type="term" value="C:cytoplasm"/>
    <property type="evidence" value="ECO:0007669"/>
    <property type="project" value="EnsemblFungi"/>
</dbReference>
<dbReference type="GO" id="GO:0017024">
    <property type="term" value="F:myosin I binding"/>
    <property type="evidence" value="ECO:0007669"/>
    <property type="project" value="EnsemblFungi"/>
</dbReference>